<dbReference type="PANTHER" id="PTHR12993">
    <property type="entry name" value="N-ACETYLGLUCOSAMINYL-PHOSPHATIDYLINOSITOL DE-N-ACETYLASE-RELATED"/>
    <property type="match status" value="1"/>
</dbReference>
<sequence>MAEPGLLCVHAHPDDEALWTGGVLAKYAGAGARTGVVTCTWAEGTRRAGELERSLDILGAGAPRLLGYADSGVPDSAPGAPPFSEAPFDEVTERLVGQIRRFRPDVVITYDAYGGYGHPDHVRAHRATVAAVEAAGHDQLYPESGAPWQPRALYLVTVARSVVAEVWREAFGERAEDGGPLPGVPDERITTVVDVRPWADRKWAALHAHVSEVERGAAFTRLTSLPAPLRDRLLGTEWYLRRDLVPAAGPGRDLPGEGLL</sequence>
<protein>
    <submittedName>
        <fullName evidence="2">PIG-L family deacetylase</fullName>
    </submittedName>
</protein>
<dbReference type="Pfam" id="PF02585">
    <property type="entry name" value="PIG-L"/>
    <property type="match status" value="1"/>
</dbReference>
<dbReference type="Proteomes" id="UP000807371">
    <property type="component" value="Unassembled WGS sequence"/>
</dbReference>
<comment type="caution">
    <text evidence="2">The sequence shown here is derived from an EMBL/GenBank/DDBJ whole genome shotgun (WGS) entry which is preliminary data.</text>
</comment>
<accession>A0ABS0NTV1</accession>
<keyword evidence="1" id="KW-0862">Zinc</keyword>
<dbReference type="PANTHER" id="PTHR12993:SF11">
    <property type="entry name" value="N-ACETYLGLUCOSAMINYL-PHOSPHATIDYLINOSITOL DE-N-ACETYLASE"/>
    <property type="match status" value="1"/>
</dbReference>
<evidence type="ECO:0000313" key="2">
    <source>
        <dbReference type="EMBL" id="MBH5338603.1"/>
    </source>
</evidence>
<reference evidence="2 3" key="1">
    <citation type="submission" date="2020-09" db="EMBL/GenBank/DDBJ databases">
        <title>Biosynthesis of the nuclear factor of activated T cells inhibitor NFAT-133 and its congeners in Streptomyces pactum.</title>
        <authorList>
            <person name="Zhou W."/>
            <person name="Posri P."/>
            <person name="Abugrain M.E."/>
            <person name="Weisberg A.J."/>
            <person name="Chang J.H."/>
            <person name="Mahmud T."/>
        </authorList>
    </citation>
    <scope>NUCLEOTIDE SEQUENCE [LARGE SCALE GENOMIC DNA]</scope>
    <source>
        <strain evidence="2 3">ATCC 27456</strain>
    </source>
</reference>
<dbReference type="RefSeq" id="WP_197992397.1">
    <property type="nucleotide sequence ID" value="NZ_JACYXC010000002.1"/>
</dbReference>
<dbReference type="InterPro" id="IPR024078">
    <property type="entry name" value="LmbE-like_dom_sf"/>
</dbReference>
<dbReference type="InterPro" id="IPR003737">
    <property type="entry name" value="GlcNAc_PI_deacetylase-related"/>
</dbReference>
<dbReference type="SUPFAM" id="SSF102588">
    <property type="entry name" value="LmbE-like"/>
    <property type="match status" value="1"/>
</dbReference>
<gene>
    <name evidence="2" type="ORF">IHE55_29005</name>
</gene>
<dbReference type="EMBL" id="JACYXC010000002">
    <property type="protein sequence ID" value="MBH5338603.1"/>
    <property type="molecule type" value="Genomic_DNA"/>
</dbReference>
<evidence type="ECO:0000256" key="1">
    <source>
        <dbReference type="ARBA" id="ARBA00022833"/>
    </source>
</evidence>
<keyword evidence="3" id="KW-1185">Reference proteome</keyword>
<dbReference type="Gene3D" id="3.40.50.10320">
    <property type="entry name" value="LmbE-like"/>
    <property type="match status" value="1"/>
</dbReference>
<proteinExistence type="predicted"/>
<name>A0ABS0NTV1_9ACTN</name>
<evidence type="ECO:0000313" key="3">
    <source>
        <dbReference type="Proteomes" id="UP000807371"/>
    </source>
</evidence>
<organism evidence="2 3">
    <name type="scientific">Streptomyces pactum</name>
    <dbReference type="NCBI Taxonomy" id="68249"/>
    <lineage>
        <taxon>Bacteria</taxon>
        <taxon>Bacillati</taxon>
        <taxon>Actinomycetota</taxon>
        <taxon>Actinomycetes</taxon>
        <taxon>Kitasatosporales</taxon>
        <taxon>Streptomycetaceae</taxon>
        <taxon>Streptomyces</taxon>
    </lineage>
</organism>